<protein>
    <submittedName>
        <fullName evidence="1">Uncharacterized protein</fullName>
    </submittedName>
</protein>
<evidence type="ECO:0000313" key="2">
    <source>
        <dbReference type="Proteomes" id="UP000693970"/>
    </source>
</evidence>
<organism evidence="1 2">
    <name type="scientific">Nitzschia inconspicua</name>
    <dbReference type="NCBI Taxonomy" id="303405"/>
    <lineage>
        <taxon>Eukaryota</taxon>
        <taxon>Sar</taxon>
        <taxon>Stramenopiles</taxon>
        <taxon>Ochrophyta</taxon>
        <taxon>Bacillariophyta</taxon>
        <taxon>Bacillariophyceae</taxon>
        <taxon>Bacillariophycidae</taxon>
        <taxon>Bacillariales</taxon>
        <taxon>Bacillariaceae</taxon>
        <taxon>Nitzschia</taxon>
    </lineage>
</organism>
<reference evidence="1" key="1">
    <citation type="journal article" date="2021" name="Sci. Rep.">
        <title>Diploid genomic architecture of Nitzschia inconspicua, an elite biomass production diatom.</title>
        <authorList>
            <person name="Oliver A."/>
            <person name="Podell S."/>
            <person name="Pinowska A."/>
            <person name="Traller J.C."/>
            <person name="Smith S.R."/>
            <person name="McClure R."/>
            <person name="Beliaev A."/>
            <person name="Bohutskyi P."/>
            <person name="Hill E.A."/>
            <person name="Rabines A."/>
            <person name="Zheng H."/>
            <person name="Allen L.Z."/>
            <person name="Kuo A."/>
            <person name="Grigoriev I.V."/>
            <person name="Allen A.E."/>
            <person name="Hazlebeck D."/>
            <person name="Allen E.E."/>
        </authorList>
    </citation>
    <scope>NUCLEOTIDE SEQUENCE</scope>
    <source>
        <strain evidence="1">Hildebrandi</strain>
    </source>
</reference>
<comment type="caution">
    <text evidence="1">The sequence shown here is derived from an EMBL/GenBank/DDBJ whole genome shotgun (WGS) entry which is preliminary data.</text>
</comment>
<dbReference type="EMBL" id="JAGRRH010000020">
    <property type="protein sequence ID" value="KAG7348535.1"/>
    <property type="molecule type" value="Genomic_DNA"/>
</dbReference>
<sequence length="69" mass="8122">MRFRFDKPTGSYADTKELEYIAALMQTCRPMRPDGSIEVNDIMYLLVSRFGVEVREDALRTDIFSRRSR</sequence>
<gene>
    <name evidence="1" type="ORF">IV203_017240</name>
</gene>
<accession>A0A9K3PII5</accession>
<dbReference type="Proteomes" id="UP000693970">
    <property type="component" value="Unassembled WGS sequence"/>
</dbReference>
<keyword evidence="2" id="KW-1185">Reference proteome</keyword>
<dbReference type="AlphaFoldDB" id="A0A9K3PII5"/>
<name>A0A9K3PII5_9STRA</name>
<proteinExistence type="predicted"/>
<evidence type="ECO:0000313" key="1">
    <source>
        <dbReference type="EMBL" id="KAG7348535.1"/>
    </source>
</evidence>
<reference evidence="1" key="2">
    <citation type="submission" date="2021-04" db="EMBL/GenBank/DDBJ databases">
        <authorList>
            <person name="Podell S."/>
        </authorList>
    </citation>
    <scope>NUCLEOTIDE SEQUENCE</scope>
    <source>
        <strain evidence="1">Hildebrandi</strain>
    </source>
</reference>